<dbReference type="Proteomes" id="UP000887566">
    <property type="component" value="Unplaced"/>
</dbReference>
<sequence length="40" mass="4319">MKDGIAANGKRYHTVHNYGHGSNGFTLSWGCAKEVVELIG</sequence>
<evidence type="ECO:0000313" key="2">
    <source>
        <dbReference type="WBParaSite" id="PSAMB.scaffold17564size1101.g37331.t1"/>
    </source>
</evidence>
<reference evidence="2" key="1">
    <citation type="submission" date="2022-11" db="UniProtKB">
        <authorList>
            <consortium name="WormBaseParasite"/>
        </authorList>
    </citation>
    <scope>IDENTIFICATION</scope>
</reference>
<protein>
    <submittedName>
        <fullName evidence="2">D-amino acid oxidase</fullName>
    </submittedName>
</protein>
<evidence type="ECO:0000313" key="1">
    <source>
        <dbReference type="Proteomes" id="UP000887566"/>
    </source>
</evidence>
<accession>A0A914VAW6</accession>
<name>A0A914VAW6_9BILA</name>
<organism evidence="1 2">
    <name type="scientific">Plectus sambesii</name>
    <dbReference type="NCBI Taxonomy" id="2011161"/>
    <lineage>
        <taxon>Eukaryota</taxon>
        <taxon>Metazoa</taxon>
        <taxon>Ecdysozoa</taxon>
        <taxon>Nematoda</taxon>
        <taxon>Chromadorea</taxon>
        <taxon>Plectida</taxon>
        <taxon>Plectina</taxon>
        <taxon>Plectoidea</taxon>
        <taxon>Plectidae</taxon>
        <taxon>Plectus</taxon>
    </lineage>
</organism>
<dbReference type="WBParaSite" id="PSAMB.scaffold17564size1101.g37331.t1">
    <property type="protein sequence ID" value="PSAMB.scaffold17564size1101.g37331.t1"/>
    <property type="gene ID" value="PSAMB.scaffold17564size1101.g37331"/>
</dbReference>
<dbReference type="AlphaFoldDB" id="A0A914VAW6"/>
<proteinExistence type="predicted"/>
<dbReference type="Gene3D" id="3.40.50.720">
    <property type="entry name" value="NAD(P)-binding Rossmann-like Domain"/>
    <property type="match status" value="1"/>
</dbReference>
<keyword evidence="1" id="KW-1185">Reference proteome</keyword>